<keyword evidence="1" id="KW-0732">Signal</keyword>
<sequence length="540" mass="60211">MRRYFLICAALLGVSFLGHAQVGIGTKKPATSAMLDIHSGERGILIPRVALRDLNVLAPVISNPGEDVASLLVYNTNPALDKNTPTSSQGFYYWTGTKWTKVIDRSELERILEENNAQSDDKIIEIIKIITQEASEKGKGISVVLYDFTKEVFYTLVTDDKGNVIQSEEIDLGPAIRKEESKTFIRPIYEKAGDTKSKIVKYVYFNEQALGEWLKVKSNTAENIPNEKGQEIDVIGVVSNNFQEIFNQNKEEITKIFKTIKGGITIEKEGDTWIVKIGDGNGGQETINFYELETKTYFNRGEVLKDGDKPALSKVITWDESKLKKGHIFYEYLGEERDANGKRVPYYIDMTADVITSITNNESLQTIINDNITTHLTKGGNVYYGDHDGDSKTSDVLYVINNKGEKVVINLGKTIREIFKNDKEFVREIRESLGYDITTIVESTGNKFDGKLILTYKGVTTVTALDAETSGVSIPVSHQGKKIEVIDIVLINSANQVEKTGITDIEVTADKIKFSLGSGILYTTLPAGTYQVIVQFVEEK</sequence>
<dbReference type="AlphaFoldDB" id="A0A1G8D794"/>
<evidence type="ECO:0000313" key="2">
    <source>
        <dbReference type="EMBL" id="SDH53551.1"/>
    </source>
</evidence>
<organism evidence="2 3">
    <name type="scientific">Myroides phaeus</name>
    <dbReference type="NCBI Taxonomy" id="702745"/>
    <lineage>
        <taxon>Bacteria</taxon>
        <taxon>Pseudomonadati</taxon>
        <taxon>Bacteroidota</taxon>
        <taxon>Flavobacteriia</taxon>
        <taxon>Flavobacteriales</taxon>
        <taxon>Flavobacteriaceae</taxon>
        <taxon>Myroides</taxon>
    </lineage>
</organism>
<dbReference type="EMBL" id="FNDQ01000006">
    <property type="protein sequence ID" value="SDH53551.1"/>
    <property type="molecule type" value="Genomic_DNA"/>
</dbReference>
<gene>
    <name evidence="2" type="ORF">SAMN05421818_10630</name>
</gene>
<feature type="chain" id="PRO_5017272426" evidence="1">
    <location>
        <begin position="21"/>
        <end position="540"/>
    </location>
</feature>
<evidence type="ECO:0000313" key="3">
    <source>
        <dbReference type="Proteomes" id="UP000243588"/>
    </source>
</evidence>
<feature type="signal peptide" evidence="1">
    <location>
        <begin position="1"/>
        <end position="20"/>
    </location>
</feature>
<accession>A0A1G8D794</accession>
<dbReference type="Proteomes" id="UP000243588">
    <property type="component" value="Unassembled WGS sequence"/>
</dbReference>
<name>A0A1G8D794_9FLAO</name>
<evidence type="ECO:0000256" key="1">
    <source>
        <dbReference type="SAM" id="SignalP"/>
    </source>
</evidence>
<protein>
    <submittedName>
        <fullName evidence="2">Uncharacterized protein</fullName>
    </submittedName>
</protein>
<proteinExistence type="predicted"/>
<dbReference type="STRING" id="702745.SAMN05421818_10630"/>
<reference evidence="3" key="1">
    <citation type="submission" date="2016-10" db="EMBL/GenBank/DDBJ databases">
        <authorList>
            <person name="Varghese N."/>
            <person name="Submissions S."/>
        </authorList>
    </citation>
    <scope>NUCLEOTIDE SEQUENCE [LARGE SCALE GENOMIC DNA]</scope>
    <source>
        <strain evidence="3">DSM 23313</strain>
    </source>
</reference>
<dbReference type="RefSeq" id="WP_090406851.1">
    <property type="nucleotide sequence ID" value="NZ_FNDQ01000006.1"/>
</dbReference>
<keyword evidence="3" id="KW-1185">Reference proteome</keyword>